<feature type="transmembrane region" description="Helical" evidence="6">
    <location>
        <begin position="91"/>
        <end position="115"/>
    </location>
</feature>
<evidence type="ECO:0000256" key="2">
    <source>
        <dbReference type="ARBA" id="ARBA00022519"/>
    </source>
</evidence>
<keyword evidence="3 6" id="KW-0812">Transmembrane</keyword>
<proteinExistence type="predicted"/>
<dbReference type="GO" id="GO:0022857">
    <property type="term" value="F:transmembrane transporter activity"/>
    <property type="evidence" value="ECO:0007669"/>
    <property type="project" value="InterPro"/>
</dbReference>
<name>A0A5V0BQV5_SALEN</name>
<comment type="subcellular location">
    <subcellularLocation>
        <location evidence="1">Cell inner membrane</location>
        <topology evidence="1">Multi-pass membrane protein</topology>
    </subcellularLocation>
</comment>
<feature type="transmembrane region" description="Helical" evidence="6">
    <location>
        <begin position="285"/>
        <end position="304"/>
    </location>
</feature>
<feature type="transmembrane region" description="Helical" evidence="6">
    <location>
        <begin position="346"/>
        <end position="371"/>
    </location>
</feature>
<dbReference type="InterPro" id="IPR036259">
    <property type="entry name" value="MFS_trans_sf"/>
</dbReference>
<keyword evidence="2" id="KW-1003">Cell membrane</keyword>
<comment type="caution">
    <text evidence="7">The sequence shown here is derived from an EMBL/GenBank/DDBJ whole genome shotgun (WGS) entry which is preliminary data.</text>
</comment>
<feature type="transmembrane region" description="Helical" evidence="6">
    <location>
        <begin position="136"/>
        <end position="154"/>
    </location>
</feature>
<dbReference type="PANTHER" id="PTHR23530:SF1">
    <property type="entry name" value="PERMEASE, MAJOR FACILITATOR SUPERFAMILY-RELATED"/>
    <property type="match status" value="1"/>
</dbReference>
<keyword evidence="5 6" id="KW-0472">Membrane</keyword>
<evidence type="ECO:0000256" key="6">
    <source>
        <dbReference type="SAM" id="Phobius"/>
    </source>
</evidence>
<dbReference type="PANTHER" id="PTHR23530">
    <property type="entry name" value="TRANSPORT PROTEIN-RELATED"/>
    <property type="match status" value="1"/>
</dbReference>
<feature type="transmembrane region" description="Helical" evidence="6">
    <location>
        <begin position="215"/>
        <end position="233"/>
    </location>
</feature>
<dbReference type="SUPFAM" id="SSF103473">
    <property type="entry name" value="MFS general substrate transporter"/>
    <property type="match status" value="1"/>
</dbReference>
<evidence type="ECO:0000256" key="5">
    <source>
        <dbReference type="ARBA" id="ARBA00023136"/>
    </source>
</evidence>
<feature type="transmembrane region" description="Helical" evidence="6">
    <location>
        <begin position="253"/>
        <end position="273"/>
    </location>
</feature>
<protein>
    <submittedName>
        <fullName evidence="7">MFS transporter</fullName>
    </submittedName>
</protein>
<dbReference type="InterPro" id="IPR011701">
    <property type="entry name" value="MFS"/>
</dbReference>
<gene>
    <name evidence="7" type="ORF">DUU06_15580</name>
</gene>
<feature type="transmembrane region" description="Helical" evidence="6">
    <location>
        <begin position="160"/>
        <end position="179"/>
    </location>
</feature>
<feature type="transmembrane region" description="Helical" evidence="6">
    <location>
        <begin position="377"/>
        <end position="399"/>
    </location>
</feature>
<evidence type="ECO:0000256" key="4">
    <source>
        <dbReference type="ARBA" id="ARBA00022989"/>
    </source>
</evidence>
<dbReference type="CDD" id="cd06174">
    <property type="entry name" value="MFS"/>
    <property type="match status" value="1"/>
</dbReference>
<keyword evidence="2" id="KW-0997">Cell inner membrane</keyword>
<evidence type="ECO:0000256" key="3">
    <source>
        <dbReference type="ARBA" id="ARBA00022692"/>
    </source>
</evidence>
<organism evidence="7">
    <name type="scientific">Salmonella enteritidis</name>
    <dbReference type="NCBI Taxonomy" id="149539"/>
    <lineage>
        <taxon>Bacteria</taxon>
        <taxon>Pseudomonadati</taxon>
        <taxon>Pseudomonadota</taxon>
        <taxon>Gammaproteobacteria</taxon>
        <taxon>Enterobacterales</taxon>
        <taxon>Enterobacteriaceae</taxon>
        <taxon>Salmonella</taxon>
    </lineage>
</organism>
<evidence type="ECO:0000256" key="1">
    <source>
        <dbReference type="ARBA" id="ARBA00004429"/>
    </source>
</evidence>
<dbReference type="Pfam" id="PF07690">
    <property type="entry name" value="MFS_1"/>
    <property type="match status" value="1"/>
</dbReference>
<sequence>MNIPKTLSVTYGSYNAVRMLIGVYHAIFLLSTGVSLPQLAMLQVIFSVTILALDFPCAVLADKYHRKYSVVAGVILTALFYLLCLQSPDMVYLALSEIVYAAGICLITGAIDGWVYHSLENEKERFSHYAHLCQKVNSFGSVITGIAGIATIYFSGNYATGYIISWLMMVVIALIFLIIPEKDSALNESHKKKTFIQNAQETLWIFKNTTGGSQFVLLTCFFSAGIQIIFHFWQPIILSRHGHGHMDNVQLLVLMFCHVGAFSSQYIANAFMSRHHVSDQRYTKLIKHFSFFSSVMCIALYGLVTAGQTFLAVIAFSLIHGFICTVPIGAKSLFFSELNDRQTAYVSGIVGAVSFSGRIFSVIVLSIISFLPEEIPPVSYLILPTVAFSLCGLVVLRWFSVIKKQYKEEIT</sequence>
<evidence type="ECO:0000313" key="7">
    <source>
        <dbReference type="EMBL" id="EBS5459096.1"/>
    </source>
</evidence>
<dbReference type="GO" id="GO:0005886">
    <property type="term" value="C:plasma membrane"/>
    <property type="evidence" value="ECO:0007669"/>
    <property type="project" value="UniProtKB-SubCell"/>
</dbReference>
<feature type="transmembrane region" description="Helical" evidence="6">
    <location>
        <begin position="310"/>
        <end position="334"/>
    </location>
</feature>
<keyword evidence="4 6" id="KW-1133">Transmembrane helix</keyword>
<accession>A0A5V0BQV5</accession>
<dbReference type="EMBL" id="AAGVVM010000029">
    <property type="protein sequence ID" value="EBS5459096.1"/>
    <property type="molecule type" value="Genomic_DNA"/>
</dbReference>
<reference evidence="7" key="1">
    <citation type="submission" date="2018-07" db="EMBL/GenBank/DDBJ databases">
        <authorList>
            <person name="Ashton P.M."/>
            <person name="Dallman T."/>
            <person name="Nair S."/>
            <person name="De Pinna E."/>
            <person name="Peters T."/>
            <person name="Grant K."/>
        </authorList>
    </citation>
    <scope>NUCLEOTIDE SEQUENCE</scope>
    <source>
        <strain evidence="7">245081</strain>
    </source>
</reference>
<feature type="transmembrane region" description="Helical" evidence="6">
    <location>
        <begin position="68"/>
        <end position="85"/>
    </location>
</feature>
<dbReference type="Gene3D" id="1.20.1250.20">
    <property type="entry name" value="MFS general substrate transporter like domains"/>
    <property type="match status" value="1"/>
</dbReference>
<feature type="transmembrane region" description="Helical" evidence="6">
    <location>
        <begin position="40"/>
        <end position="61"/>
    </location>
</feature>
<dbReference type="InterPro" id="IPR053160">
    <property type="entry name" value="MFS_DHA3_Transporter"/>
</dbReference>
<dbReference type="AlphaFoldDB" id="A0A5V0BQV5"/>
<feature type="transmembrane region" description="Helical" evidence="6">
    <location>
        <begin position="12"/>
        <end position="34"/>
    </location>
</feature>